<name>A0A948TJT0_9LACO</name>
<comment type="caution">
    <text evidence="1">The sequence shown here is derived from an EMBL/GenBank/DDBJ whole genome shotgun (WGS) entry which is preliminary data.</text>
</comment>
<evidence type="ECO:0000313" key="1">
    <source>
        <dbReference type="EMBL" id="MBU3851771.1"/>
    </source>
</evidence>
<accession>A0A948TJT0</accession>
<protein>
    <submittedName>
        <fullName evidence="1">Uncharacterized protein</fullName>
    </submittedName>
</protein>
<dbReference type="EMBL" id="JAHLFS010000048">
    <property type="protein sequence ID" value="MBU3851771.1"/>
    <property type="molecule type" value="Genomic_DNA"/>
</dbReference>
<reference evidence="1" key="1">
    <citation type="journal article" date="2021" name="PeerJ">
        <title>Extensive microbial diversity within the chicken gut microbiome revealed by metagenomics and culture.</title>
        <authorList>
            <person name="Gilroy R."/>
            <person name="Ravi A."/>
            <person name="Getino M."/>
            <person name="Pursley I."/>
            <person name="Horton D.L."/>
            <person name="Alikhan N.F."/>
            <person name="Baker D."/>
            <person name="Gharbi K."/>
            <person name="Hall N."/>
            <person name="Watson M."/>
            <person name="Adriaenssens E.M."/>
            <person name="Foster-Nyarko E."/>
            <person name="Jarju S."/>
            <person name="Secka A."/>
            <person name="Antonio M."/>
            <person name="Oren A."/>
            <person name="Chaudhuri R.R."/>
            <person name="La Ragione R."/>
            <person name="Hildebrand F."/>
            <person name="Pallen M.J."/>
        </authorList>
    </citation>
    <scope>NUCLEOTIDE SEQUENCE</scope>
    <source>
        <strain evidence="1">F6-6636</strain>
    </source>
</reference>
<sequence>MSKKEDQLKRENALKDMNEFLVMYATRHLNNQAANNHHIAEKIYALIKDGDLTKLDELFKDGGIARKENYTDIAKGFVIDFYGPQSDEETAAMTKSLVHDAINYLGQHLHDLDEWQR</sequence>
<dbReference type="AlphaFoldDB" id="A0A948TJT0"/>
<reference evidence="1" key="2">
    <citation type="submission" date="2021-04" db="EMBL/GenBank/DDBJ databases">
        <authorList>
            <person name="Gilroy R."/>
        </authorList>
    </citation>
    <scope>NUCLEOTIDE SEQUENCE</scope>
    <source>
        <strain evidence="1">F6-6636</strain>
    </source>
</reference>
<dbReference type="Proteomes" id="UP000777303">
    <property type="component" value="Unassembled WGS sequence"/>
</dbReference>
<proteinExistence type="predicted"/>
<evidence type="ECO:0000313" key="2">
    <source>
        <dbReference type="Proteomes" id="UP000777303"/>
    </source>
</evidence>
<gene>
    <name evidence="1" type="ORF">H9901_03635</name>
</gene>
<organism evidence="1 2">
    <name type="scientific">Candidatus Paralactobacillus gallistercoris</name>
    <dbReference type="NCBI Taxonomy" id="2838724"/>
    <lineage>
        <taxon>Bacteria</taxon>
        <taxon>Bacillati</taxon>
        <taxon>Bacillota</taxon>
        <taxon>Bacilli</taxon>
        <taxon>Lactobacillales</taxon>
        <taxon>Lactobacillaceae</taxon>
        <taxon>Lactobacillus</taxon>
    </lineage>
</organism>